<reference evidence="2 3" key="1">
    <citation type="journal article" date="2021" name="Arch. Microbiol.">
        <title>Myceligenerans indicum sp. nov., an actinobacterium isolated from mangrove sediment of Sundarbans, India.</title>
        <authorList>
            <person name="Asha K."/>
            <person name="Bhadury P."/>
        </authorList>
    </citation>
    <scope>NUCLEOTIDE SEQUENCE [LARGE SCALE GENOMIC DNA]</scope>
    <source>
        <strain evidence="2 3">I2</strain>
    </source>
</reference>
<accession>A0ABS1LIM8</accession>
<dbReference type="EMBL" id="JABBYC010000007">
    <property type="protein sequence ID" value="MBL0886013.1"/>
    <property type="molecule type" value="Genomic_DNA"/>
</dbReference>
<organism evidence="2 3">
    <name type="scientific">Myceligenerans indicum</name>
    <dbReference type="NCBI Taxonomy" id="2593663"/>
    <lineage>
        <taxon>Bacteria</taxon>
        <taxon>Bacillati</taxon>
        <taxon>Actinomycetota</taxon>
        <taxon>Actinomycetes</taxon>
        <taxon>Micrococcales</taxon>
        <taxon>Promicromonosporaceae</taxon>
        <taxon>Myceligenerans</taxon>
    </lineage>
</organism>
<keyword evidence="3" id="KW-1185">Reference proteome</keyword>
<evidence type="ECO:0000313" key="3">
    <source>
        <dbReference type="Proteomes" id="UP000675409"/>
    </source>
</evidence>
<feature type="region of interest" description="Disordered" evidence="1">
    <location>
        <begin position="135"/>
        <end position="156"/>
    </location>
</feature>
<dbReference type="Proteomes" id="UP000675409">
    <property type="component" value="Unassembled WGS sequence"/>
</dbReference>
<sequence>MLFEYFASPDDETAAGTIDGRPLGATVRSHVVDPASVLGQLERLLGARRDDDGLLSAQMIAESEDGARLVIRLSAHILSLYGRVQPDTVKLLVDQWSMSRRFRRGAVDEDLYGFAAGLHALCREGRVYCRASADPSELTNAPAPAPESMVQARTEDGVLRPLPRRV</sequence>
<proteinExistence type="predicted"/>
<evidence type="ECO:0000313" key="2">
    <source>
        <dbReference type="EMBL" id="MBL0886013.1"/>
    </source>
</evidence>
<gene>
    <name evidence="2" type="ORF">HGK34_06935</name>
</gene>
<evidence type="ECO:0000256" key="1">
    <source>
        <dbReference type="SAM" id="MobiDB-lite"/>
    </source>
</evidence>
<name>A0ABS1LIM8_9MICO</name>
<comment type="caution">
    <text evidence="2">The sequence shown here is derived from an EMBL/GenBank/DDBJ whole genome shotgun (WGS) entry which is preliminary data.</text>
</comment>
<protein>
    <submittedName>
        <fullName evidence="2">Uncharacterized protein</fullName>
    </submittedName>
</protein>
<dbReference type="RefSeq" id="WP_201845853.1">
    <property type="nucleotide sequence ID" value="NZ_JABBYC010000007.1"/>
</dbReference>